<keyword evidence="2" id="KW-1185">Reference proteome</keyword>
<dbReference type="EMBL" id="CABD030122626">
    <property type="status" value="NOT_ANNOTATED_CDS"/>
    <property type="molecule type" value="Genomic_DNA"/>
</dbReference>
<accession>A0A2I2Z2D1</accession>
<proteinExistence type="predicted"/>
<reference evidence="1 2" key="2">
    <citation type="journal article" date="2012" name="Nature">
        <title>Insights into hominid evolution from the gorilla genome sequence.</title>
        <authorList>
            <person name="Scally A."/>
            <person name="Dutheil J.Y."/>
            <person name="Hillier L.W."/>
            <person name="Jordan G.E."/>
            <person name="Goodhead I."/>
            <person name="Herrero J."/>
            <person name="Hobolth A."/>
            <person name="Lappalainen T."/>
            <person name="Mailund T."/>
            <person name="Marques-Bonet T."/>
            <person name="McCarthy S."/>
            <person name="Montgomery S.H."/>
            <person name="Schwalie P.C."/>
            <person name="Tang Y.A."/>
            <person name="Ward M.C."/>
            <person name="Xue Y."/>
            <person name="Yngvadottir B."/>
            <person name="Alkan C."/>
            <person name="Andersen L.N."/>
            <person name="Ayub Q."/>
            <person name="Ball E.V."/>
            <person name="Beal K."/>
            <person name="Bradley B.J."/>
            <person name="Chen Y."/>
            <person name="Clee C.M."/>
            <person name="Fitzgerald S."/>
            <person name="Graves T.A."/>
            <person name="Gu Y."/>
            <person name="Heath P."/>
            <person name="Heger A."/>
            <person name="Karakoc E."/>
            <person name="Kolb-Kokocinski A."/>
            <person name="Laird G.K."/>
            <person name="Lunter G."/>
            <person name="Meader S."/>
            <person name="Mort M."/>
            <person name="Mullikin J.C."/>
            <person name="Munch K."/>
            <person name="O'Connor T.D."/>
            <person name="Phillips A.D."/>
            <person name="Prado-Martinez J."/>
            <person name="Rogers A.S."/>
            <person name="Sajjadian S."/>
            <person name="Schmidt D."/>
            <person name="Shaw K."/>
            <person name="Simpson J.T."/>
            <person name="Stenson P.D."/>
            <person name="Turner D.J."/>
            <person name="Vigilant L."/>
            <person name="Vilella A.J."/>
            <person name="Whitener W."/>
            <person name="Zhu B."/>
            <person name="Cooper D.N."/>
            <person name="de Jong P."/>
            <person name="Dermitzakis E.T."/>
            <person name="Eichler E.E."/>
            <person name="Flicek P."/>
            <person name="Goldman N."/>
            <person name="Mundy N.I."/>
            <person name="Ning Z."/>
            <person name="Odom D.T."/>
            <person name="Ponting C.P."/>
            <person name="Quail M.A."/>
            <person name="Ryder O.A."/>
            <person name="Searle S.M."/>
            <person name="Warren W.C."/>
            <person name="Wilson R.K."/>
            <person name="Schierup M.H."/>
            <person name="Rogers J."/>
            <person name="Tyler-Smith C."/>
            <person name="Durbin R."/>
        </authorList>
    </citation>
    <scope>NUCLEOTIDE SEQUENCE [LARGE SCALE GENOMIC DNA]</scope>
</reference>
<dbReference type="Ensembl" id="ENSGGOT00000067815.1">
    <property type="protein sequence ID" value="ENSGGOP00000041266.1"/>
    <property type="gene ID" value="ENSGGOG00000039560.1"/>
</dbReference>
<dbReference type="OMA" id="MICQRKT"/>
<evidence type="ECO:0000313" key="1">
    <source>
        <dbReference type="Ensembl" id="ENSGGOP00000041266.1"/>
    </source>
</evidence>
<protein>
    <submittedName>
        <fullName evidence="1">Uncharacterized protein</fullName>
    </submittedName>
</protein>
<evidence type="ECO:0000313" key="2">
    <source>
        <dbReference type="Proteomes" id="UP000001519"/>
    </source>
</evidence>
<reference evidence="1" key="4">
    <citation type="submission" date="2025-09" db="UniProtKB">
        <authorList>
            <consortium name="Ensembl"/>
        </authorList>
    </citation>
    <scope>IDENTIFICATION</scope>
</reference>
<dbReference type="GeneTree" id="ENSGT00910000147236"/>
<dbReference type="AlphaFoldDB" id="A0A2I2Z2D1"/>
<sequence length="59" mass="6381">MICQRKTVVAMEIGSEGALLRCGSGPLPFDVLELLFSSGSCGQTVGMYVCMWWSDCPGY</sequence>
<reference evidence="2" key="1">
    <citation type="submission" date="2011-05" db="EMBL/GenBank/DDBJ databases">
        <title>Insights into the evolution of the great apes provided by the gorilla genome.</title>
        <authorList>
            <person name="Scally A."/>
        </authorList>
    </citation>
    <scope>NUCLEOTIDE SEQUENCE [LARGE SCALE GENOMIC DNA]</scope>
</reference>
<dbReference type="Proteomes" id="UP000001519">
    <property type="component" value="Chromosome X"/>
</dbReference>
<name>A0A2I2Z2D1_GORGO</name>
<dbReference type="InParanoid" id="A0A2I2Z2D1"/>
<organism evidence="1 2">
    <name type="scientific">Gorilla gorilla gorilla</name>
    <name type="common">Western lowland gorilla</name>
    <dbReference type="NCBI Taxonomy" id="9595"/>
    <lineage>
        <taxon>Eukaryota</taxon>
        <taxon>Metazoa</taxon>
        <taxon>Chordata</taxon>
        <taxon>Craniata</taxon>
        <taxon>Vertebrata</taxon>
        <taxon>Euteleostomi</taxon>
        <taxon>Mammalia</taxon>
        <taxon>Eutheria</taxon>
        <taxon>Euarchontoglires</taxon>
        <taxon>Primates</taxon>
        <taxon>Haplorrhini</taxon>
        <taxon>Catarrhini</taxon>
        <taxon>Hominidae</taxon>
        <taxon>Gorilla</taxon>
    </lineage>
</organism>
<reference evidence="1" key="3">
    <citation type="submission" date="2025-08" db="UniProtKB">
        <authorList>
            <consortium name="Ensembl"/>
        </authorList>
    </citation>
    <scope>IDENTIFICATION</scope>
</reference>